<accession>A0A931BKI7</accession>
<keyword evidence="1" id="KW-0472">Membrane</keyword>
<feature type="transmembrane region" description="Helical" evidence="1">
    <location>
        <begin position="346"/>
        <end position="366"/>
    </location>
</feature>
<dbReference type="Gene3D" id="3.90.550.10">
    <property type="entry name" value="Spore Coat Polysaccharide Biosynthesis Protein SpsA, Chain A"/>
    <property type="match status" value="1"/>
</dbReference>
<dbReference type="EMBL" id="JADQDP010000007">
    <property type="protein sequence ID" value="MBF9144261.1"/>
    <property type="molecule type" value="Genomic_DNA"/>
</dbReference>
<keyword evidence="1" id="KW-0812">Transmembrane</keyword>
<proteinExistence type="predicted"/>
<evidence type="ECO:0000313" key="2">
    <source>
        <dbReference type="EMBL" id="MBF9144261.1"/>
    </source>
</evidence>
<keyword evidence="1" id="KW-1133">Transmembrane helix</keyword>
<dbReference type="Pfam" id="PF13641">
    <property type="entry name" value="Glyco_tranf_2_3"/>
    <property type="match status" value="1"/>
</dbReference>
<name>A0A931BKI7_9BACT</name>
<dbReference type="Proteomes" id="UP000645610">
    <property type="component" value="Unassembled WGS sequence"/>
</dbReference>
<dbReference type="PANTHER" id="PTHR43646">
    <property type="entry name" value="GLYCOSYLTRANSFERASE"/>
    <property type="match status" value="1"/>
</dbReference>
<dbReference type="PANTHER" id="PTHR43646:SF3">
    <property type="entry name" value="SLR1566 PROTEIN"/>
    <property type="match status" value="1"/>
</dbReference>
<dbReference type="InterPro" id="IPR029044">
    <property type="entry name" value="Nucleotide-diphossugar_trans"/>
</dbReference>
<protein>
    <submittedName>
        <fullName evidence="2">Glycosyltransferase</fullName>
    </submittedName>
</protein>
<evidence type="ECO:0000256" key="1">
    <source>
        <dbReference type="SAM" id="Phobius"/>
    </source>
</evidence>
<organism evidence="2 3">
    <name type="scientific">Hymenobacter properus</name>
    <dbReference type="NCBI Taxonomy" id="2791026"/>
    <lineage>
        <taxon>Bacteria</taxon>
        <taxon>Pseudomonadati</taxon>
        <taxon>Bacteroidota</taxon>
        <taxon>Cytophagia</taxon>
        <taxon>Cytophagales</taxon>
        <taxon>Hymenobacteraceae</taxon>
        <taxon>Hymenobacter</taxon>
    </lineage>
</organism>
<dbReference type="AlphaFoldDB" id="A0A931BKI7"/>
<comment type="caution">
    <text evidence="2">The sequence shown here is derived from an EMBL/GenBank/DDBJ whole genome shotgun (WGS) entry which is preliminary data.</text>
</comment>
<evidence type="ECO:0000313" key="3">
    <source>
        <dbReference type="Proteomes" id="UP000645610"/>
    </source>
</evidence>
<gene>
    <name evidence="2" type="ORF">I2I01_21645</name>
</gene>
<reference evidence="2 3" key="1">
    <citation type="submission" date="2020-11" db="EMBL/GenBank/DDBJ databases">
        <authorList>
            <person name="Kim M.K."/>
        </authorList>
    </citation>
    <scope>NUCLEOTIDE SEQUENCE [LARGE SCALE GENOMIC DNA]</scope>
    <source>
        <strain evidence="2 3">BT439</strain>
    </source>
</reference>
<dbReference type="SUPFAM" id="SSF53448">
    <property type="entry name" value="Nucleotide-diphospho-sugar transferases"/>
    <property type="match status" value="1"/>
</dbReference>
<keyword evidence="3" id="KW-1185">Reference proteome</keyword>
<sequence length="372" mass="41039">MMGFLLIFLLLFLLLWLLSMAYATWRFATRRGAHPAQPLPQPLPRVSILIAARDEETALPRCLASLRALEYPAELLEILVGDDASTDRTTAVAEAAMQGFAGRFQVIPITENLGEARGKANVLAHLARHATTDYCFITDADIYLPKTWIPALLAQAAPGVGTVTGITAVRGPRWFHQLQGIDWLLSLSLVQVVAEQGRPVTAMGNNMLVTRAAYEATGGYEALPFSVTEDFALFQATVARGFGFRHVFSAEARADSLPMPTWAALLRQRRRWLRGVEALPLRLRLQLLVFSGFWPALAGLGWLAGAGPALAVWSAKVLVQALMAYAGHRRAGLRLRWELLPLFEFYTLALTVSIIGFRLFGGAVVWKGRRYE</sequence>